<organism evidence="3 4">
    <name type="scientific">Aliivibrio fischeri (strain MJ11)</name>
    <name type="common">Vibrio fischeri</name>
    <dbReference type="NCBI Taxonomy" id="388396"/>
    <lineage>
        <taxon>Bacteria</taxon>
        <taxon>Pseudomonadati</taxon>
        <taxon>Pseudomonadota</taxon>
        <taxon>Gammaproteobacteria</taxon>
        <taxon>Vibrionales</taxon>
        <taxon>Vibrionaceae</taxon>
        <taxon>Aliivibrio</taxon>
    </lineage>
</organism>
<dbReference type="KEGG" id="vfm:VFMJ11_B0118"/>
<dbReference type="Proteomes" id="UP000001857">
    <property type="component" value="Plasmid pMJ100"/>
</dbReference>
<dbReference type="InterPro" id="IPR027417">
    <property type="entry name" value="P-loop_NTPase"/>
</dbReference>
<dbReference type="Pfam" id="PF00437">
    <property type="entry name" value="T2SSE"/>
    <property type="match status" value="1"/>
</dbReference>
<dbReference type="InterPro" id="IPR001482">
    <property type="entry name" value="T2SS/T4SS_dom"/>
</dbReference>
<feature type="domain" description="Bacterial type II secretion system protein E" evidence="2">
    <location>
        <begin position="128"/>
        <end position="294"/>
    </location>
</feature>
<reference evidence="4" key="1">
    <citation type="submission" date="2008-08" db="EMBL/GenBank/DDBJ databases">
        <title>Complete sequence of Vibrio fischeri strain MJ11.</title>
        <authorList>
            <person name="Mandel M.J."/>
            <person name="Stabb E.V."/>
            <person name="Ruby E.G."/>
            <person name="Ferriera S."/>
            <person name="Johnson J."/>
            <person name="Kravitz S."/>
            <person name="Beeson K."/>
            <person name="Sutton G."/>
            <person name="Rogers Y.-H."/>
            <person name="Friedman R."/>
            <person name="Frazier M."/>
            <person name="Venter J.C."/>
        </authorList>
    </citation>
    <scope>NUCLEOTIDE SEQUENCE [LARGE SCALE GENOMIC DNA]</scope>
    <source>
        <strain evidence="4">MJ11</strain>
        <plasmid evidence="4">Plasmid pMJ100</plasmid>
    </source>
</reference>
<comment type="similarity">
    <text evidence="1">Belongs to the GSP E family.</text>
</comment>
<evidence type="ECO:0000313" key="3">
    <source>
        <dbReference type="EMBL" id="ACH64787.1"/>
    </source>
</evidence>
<gene>
    <name evidence="3" type="ordered locus">VFMJ11_B0118</name>
</gene>
<dbReference type="PANTHER" id="PTHR30486">
    <property type="entry name" value="TWITCHING MOTILITY PROTEIN PILT"/>
    <property type="match status" value="1"/>
</dbReference>
<evidence type="ECO:0000259" key="2">
    <source>
        <dbReference type="Pfam" id="PF00437"/>
    </source>
</evidence>
<reference evidence="3 4" key="2">
    <citation type="journal article" date="2009" name="Nature">
        <title>A single regulatory gene is sufficient to alter bacterial host range.</title>
        <authorList>
            <person name="Mandel M.J."/>
            <person name="Wollenberg M.S."/>
            <person name="Stabb E.V."/>
            <person name="Visick K.L."/>
            <person name="Ruby E.G."/>
        </authorList>
    </citation>
    <scope>NUCLEOTIDE SEQUENCE [LARGE SCALE GENOMIC DNA]</scope>
    <source>
        <strain evidence="3 4">MJ11</strain>
        <plasmid evidence="4">Plasmid pMJ100</plasmid>
    </source>
</reference>
<evidence type="ECO:0000256" key="1">
    <source>
        <dbReference type="ARBA" id="ARBA00006611"/>
    </source>
</evidence>
<accession>B5EW61</accession>
<keyword evidence="3" id="KW-0614">Plasmid</keyword>
<dbReference type="RefSeq" id="WP_012534570.1">
    <property type="nucleotide sequence ID" value="NC_011185.1"/>
</dbReference>
<dbReference type="HOGENOM" id="CLU_013446_4_0_6"/>
<sequence>MTGEITNINNSWKPKKTLRLQGITDNTAQTLLEHCLSEGYRDIYLQSNDYIRGKLGTNYVLISSETITHKELIELAEQISSKGQVNQVALGKSSGGRKIISLKENQNKVRSFRYSISQISQGLSKGLDIAIRPIAEFAPTVKDVGLEKQFVNHVKNIWKGLVLIIGATGEGKTSTLAALIREVLETPSNKRILEFARPPEFDYSNLEIHPSNSICHHEIFESQSSGGDLVSYDEANAMAMRKGADWFAIGEMTEPESFRSAIVLANTGHIVSSTLHANSVSAGFARVYRMFPSDERDEVLYGLINEGEIFASQKLVDRAGGGLIAIREFLINTADSKRRLKQCTSLSSIIETVENIMFEQGTTFKQRAFSLLNSGQITKETYDKFMISI</sequence>
<dbReference type="PANTHER" id="PTHR30486:SF6">
    <property type="entry name" value="TYPE IV PILUS RETRACTATION ATPASE PILT"/>
    <property type="match status" value="1"/>
</dbReference>
<dbReference type="GO" id="GO:0016887">
    <property type="term" value="F:ATP hydrolysis activity"/>
    <property type="evidence" value="ECO:0007669"/>
    <property type="project" value="InterPro"/>
</dbReference>
<dbReference type="AlphaFoldDB" id="B5EW61"/>
<dbReference type="SUPFAM" id="SSF52540">
    <property type="entry name" value="P-loop containing nucleoside triphosphate hydrolases"/>
    <property type="match status" value="1"/>
</dbReference>
<name>B5EW61_ALIFM</name>
<dbReference type="Gene3D" id="3.40.50.300">
    <property type="entry name" value="P-loop containing nucleotide triphosphate hydrolases"/>
    <property type="match status" value="1"/>
</dbReference>
<evidence type="ECO:0000313" key="4">
    <source>
        <dbReference type="Proteomes" id="UP000001857"/>
    </source>
</evidence>
<proteinExistence type="inferred from homology"/>
<dbReference type="InterPro" id="IPR050921">
    <property type="entry name" value="T4SS_GSP_E_ATPase"/>
</dbReference>
<dbReference type="EMBL" id="CP001134">
    <property type="protein sequence ID" value="ACH64787.1"/>
    <property type="molecule type" value="Genomic_DNA"/>
</dbReference>
<protein>
    <submittedName>
        <fullName evidence="3">Twitching motility protein PilT</fullName>
    </submittedName>
</protein>
<geneLocation type="plasmid" evidence="3 4">
    <name>pMJ100</name>
</geneLocation>